<gene>
    <name evidence="1" type="ORF">NUW54_g7013</name>
</gene>
<sequence>MPVTDHSRSGSPSYSSTGLGDGLKARSSMVFGLAANGRPSSSRVWMLQQLRERGSREPNARSHNPIATTRLDAIARDASQHRYNPARVGMARGSDYGGDESKERRRPWSSTGPERKREKAVLHAVRERPLVRVRNADRERVHAAIRRHTGECASVGVGRRKAGAVVVRTLHHIAVDRMRLEAAVEGRVHARATLERVQAVLRRVRVREGTRLHVRHMAAASVRTVAHAHALIAEGHVDERLLVVMVAAVRAARATVRSCSRIVAVTGSLLTVLSLIATFYEAGLGACGITNSDADMIVAIDAQTFDSFPGATGNPNTNPICNKKITATTTDGKFATQQECWDGFEDIIDQCYGSKDGGIYTFDFNGNSARLDVDFCNCE</sequence>
<protein>
    <submittedName>
        <fullName evidence="1">Uncharacterized protein</fullName>
    </submittedName>
</protein>
<accession>A0ACC1PR21</accession>
<evidence type="ECO:0000313" key="1">
    <source>
        <dbReference type="EMBL" id="KAJ2998644.1"/>
    </source>
</evidence>
<dbReference type="Proteomes" id="UP001144978">
    <property type="component" value="Unassembled WGS sequence"/>
</dbReference>
<reference evidence="1" key="1">
    <citation type="submission" date="2022-08" db="EMBL/GenBank/DDBJ databases">
        <title>Genome Sequence of Pycnoporus sanguineus.</title>
        <authorList>
            <person name="Buettner E."/>
        </authorList>
    </citation>
    <scope>NUCLEOTIDE SEQUENCE</scope>
    <source>
        <strain evidence="1">CG-C14</strain>
    </source>
</reference>
<evidence type="ECO:0000313" key="2">
    <source>
        <dbReference type="Proteomes" id="UP001144978"/>
    </source>
</evidence>
<keyword evidence="2" id="KW-1185">Reference proteome</keyword>
<proteinExistence type="predicted"/>
<name>A0ACC1PR21_9APHY</name>
<dbReference type="EMBL" id="JANSHE010001956">
    <property type="protein sequence ID" value="KAJ2998644.1"/>
    <property type="molecule type" value="Genomic_DNA"/>
</dbReference>
<organism evidence="1 2">
    <name type="scientific">Trametes sanguinea</name>
    <dbReference type="NCBI Taxonomy" id="158606"/>
    <lineage>
        <taxon>Eukaryota</taxon>
        <taxon>Fungi</taxon>
        <taxon>Dikarya</taxon>
        <taxon>Basidiomycota</taxon>
        <taxon>Agaricomycotina</taxon>
        <taxon>Agaricomycetes</taxon>
        <taxon>Polyporales</taxon>
        <taxon>Polyporaceae</taxon>
        <taxon>Trametes</taxon>
    </lineage>
</organism>
<comment type="caution">
    <text evidence="1">The sequence shown here is derived from an EMBL/GenBank/DDBJ whole genome shotgun (WGS) entry which is preliminary data.</text>
</comment>